<sequence>MGCHRGTLFTTVAIIFTIFLSSNTLQLASATRPLHGEHSFKNQALLLQSLQAGPVTPSGSSPCSHIPGTGICVSEMNYGRPLVHPPPPFPGNIIDSAADSMANEANKQDPSS</sequence>
<evidence type="ECO:0000313" key="3">
    <source>
        <dbReference type="EMBL" id="CAN62715.1"/>
    </source>
</evidence>
<accession>A5AQL8</accession>
<dbReference type="PANTHER" id="PTHR33592:SF3">
    <property type="entry name" value="TRANSMEMBRANE PROTEIN"/>
    <property type="match status" value="1"/>
</dbReference>
<evidence type="ECO:0000256" key="1">
    <source>
        <dbReference type="SAM" id="MobiDB-lite"/>
    </source>
</evidence>
<dbReference type="ExpressionAtlas" id="A5AQL8">
    <property type="expression patterns" value="baseline and differential"/>
</dbReference>
<dbReference type="EMBL" id="AM432326">
    <property type="protein sequence ID" value="CAN62715.1"/>
    <property type="molecule type" value="Genomic_DNA"/>
</dbReference>
<gene>
    <name evidence="3" type="ORF">VITISV_025111</name>
</gene>
<evidence type="ECO:0000256" key="2">
    <source>
        <dbReference type="SAM" id="SignalP"/>
    </source>
</evidence>
<dbReference type="PANTHER" id="PTHR33592">
    <property type="entry name" value="TRANSMEMBRANE PROTEIN"/>
    <property type="match status" value="1"/>
</dbReference>
<reference evidence="3" key="1">
    <citation type="journal article" date="2007" name="PLoS ONE">
        <title>The first genome sequence of an elite grapevine cultivar (Pinot noir Vitis vinifera L.): coping with a highly heterozygous genome.</title>
        <authorList>
            <person name="Velasco R."/>
            <person name="Zharkikh A."/>
            <person name="Troggio M."/>
            <person name="Cartwright D.A."/>
            <person name="Cestaro A."/>
            <person name="Pruss D."/>
            <person name="Pindo M."/>
            <person name="FitzGerald L.M."/>
            <person name="Vezzulli S."/>
            <person name="Reid J."/>
            <person name="Malacarne G."/>
            <person name="Iliev D."/>
            <person name="Coppola G."/>
            <person name="Wardell B."/>
            <person name="Micheletti D."/>
            <person name="Macalma T."/>
            <person name="Facci M."/>
            <person name="Mitchell J.T."/>
            <person name="Perazzolli M."/>
            <person name="Eldredge G."/>
            <person name="Gatto P."/>
            <person name="Oyzerski R."/>
            <person name="Moretto M."/>
            <person name="Gutin N."/>
            <person name="Stefanini M."/>
            <person name="Chen Y."/>
            <person name="Segala C."/>
            <person name="Davenport C."/>
            <person name="Dematte L."/>
            <person name="Mraz A."/>
            <person name="Battilana J."/>
            <person name="Stormo K."/>
            <person name="Costa F."/>
            <person name="Tao Q."/>
            <person name="Si-Ammour A."/>
            <person name="Harkins T."/>
            <person name="Lackey A."/>
            <person name="Perbost C."/>
            <person name="Taillon B."/>
            <person name="Stella A."/>
            <person name="Solovyev V."/>
            <person name="Fawcett J.A."/>
            <person name="Sterck L."/>
            <person name="Vandepoele K."/>
            <person name="Grando S.M."/>
            <person name="Toppo S."/>
            <person name="Moser C."/>
            <person name="Lanchbury J."/>
            <person name="Bogden R."/>
            <person name="Skolnick M."/>
            <person name="Sgaramella V."/>
            <person name="Bhatnagar S.K."/>
            <person name="Fontana P."/>
            <person name="Gutin A."/>
            <person name="Van de Peer Y."/>
            <person name="Salamini F."/>
            <person name="Viola R."/>
        </authorList>
    </citation>
    <scope>NUCLEOTIDE SEQUENCE</scope>
</reference>
<feature type="signal peptide" evidence="2">
    <location>
        <begin position="1"/>
        <end position="30"/>
    </location>
</feature>
<organism evidence="3">
    <name type="scientific">Vitis vinifera</name>
    <name type="common">Grape</name>
    <dbReference type="NCBI Taxonomy" id="29760"/>
    <lineage>
        <taxon>Eukaryota</taxon>
        <taxon>Viridiplantae</taxon>
        <taxon>Streptophyta</taxon>
        <taxon>Embryophyta</taxon>
        <taxon>Tracheophyta</taxon>
        <taxon>Spermatophyta</taxon>
        <taxon>Magnoliopsida</taxon>
        <taxon>eudicotyledons</taxon>
        <taxon>Gunneridae</taxon>
        <taxon>Pentapetalae</taxon>
        <taxon>rosids</taxon>
        <taxon>Vitales</taxon>
        <taxon>Vitaceae</taxon>
        <taxon>Viteae</taxon>
        <taxon>Vitis</taxon>
    </lineage>
</organism>
<feature type="compositionally biased region" description="Polar residues" evidence="1">
    <location>
        <begin position="103"/>
        <end position="112"/>
    </location>
</feature>
<protein>
    <submittedName>
        <fullName evidence="3">Uncharacterized protein</fullName>
    </submittedName>
</protein>
<feature type="chain" id="PRO_5002679376" evidence="2">
    <location>
        <begin position="31"/>
        <end position="112"/>
    </location>
</feature>
<name>A5AQL8_VITVI</name>
<proteinExistence type="predicted"/>
<feature type="region of interest" description="Disordered" evidence="1">
    <location>
        <begin position="83"/>
        <end position="112"/>
    </location>
</feature>
<keyword evidence="2" id="KW-0732">Signal</keyword>
<dbReference type="OrthoDB" id="1716208at2759"/>
<dbReference type="AlphaFoldDB" id="A5AQL8"/>